<dbReference type="Proteomes" id="UP001628193">
    <property type="component" value="Unassembled WGS sequence"/>
</dbReference>
<evidence type="ECO:0000256" key="10">
    <source>
        <dbReference type="ARBA" id="ARBA00022842"/>
    </source>
</evidence>
<evidence type="ECO:0000256" key="15">
    <source>
        <dbReference type="HAMAP-Rule" id="MF_00283"/>
    </source>
</evidence>
<dbReference type="PANTHER" id="PTHR10947">
    <property type="entry name" value="PHENYLALANYL-TRNA SYNTHETASE BETA CHAIN AND LEUCINE-RICH REPEAT-CONTAINING PROTEIN 47"/>
    <property type="match status" value="1"/>
</dbReference>
<dbReference type="SMART" id="SM00896">
    <property type="entry name" value="FDX-ACB"/>
    <property type="match status" value="1"/>
</dbReference>
<evidence type="ECO:0000256" key="3">
    <source>
        <dbReference type="ARBA" id="ARBA00011209"/>
    </source>
</evidence>
<dbReference type="Pfam" id="PF01588">
    <property type="entry name" value="tRNA_bind"/>
    <property type="match status" value="1"/>
</dbReference>
<evidence type="ECO:0000256" key="6">
    <source>
        <dbReference type="ARBA" id="ARBA00022598"/>
    </source>
</evidence>
<feature type="binding site" evidence="15">
    <location>
        <position position="461"/>
    </location>
    <ligand>
        <name>Mg(2+)</name>
        <dbReference type="ChEBI" id="CHEBI:18420"/>
        <note>shared with alpha subunit</note>
    </ligand>
</feature>
<dbReference type="PROSITE" id="PS51447">
    <property type="entry name" value="FDX_ACB"/>
    <property type="match status" value="1"/>
</dbReference>
<name>A0ABQ0C4A8_9PROT</name>
<dbReference type="InterPro" id="IPR009061">
    <property type="entry name" value="DNA-bd_dom_put_sf"/>
</dbReference>
<dbReference type="InterPro" id="IPR036690">
    <property type="entry name" value="Fdx_antiC-bd_sf"/>
</dbReference>
<feature type="domain" description="TRNA-binding" evidence="17">
    <location>
        <begin position="39"/>
        <end position="147"/>
    </location>
</feature>
<dbReference type="Gene3D" id="2.40.50.140">
    <property type="entry name" value="Nucleic acid-binding proteins"/>
    <property type="match status" value="1"/>
</dbReference>
<evidence type="ECO:0000259" key="18">
    <source>
        <dbReference type="PROSITE" id="PS51447"/>
    </source>
</evidence>
<dbReference type="PANTHER" id="PTHR10947:SF0">
    <property type="entry name" value="PHENYLALANINE--TRNA LIGASE BETA SUBUNIT"/>
    <property type="match status" value="1"/>
</dbReference>
<dbReference type="InterPro" id="IPR045864">
    <property type="entry name" value="aa-tRNA-synth_II/BPL/LPL"/>
</dbReference>
<evidence type="ECO:0000259" key="19">
    <source>
        <dbReference type="PROSITE" id="PS51483"/>
    </source>
</evidence>
<comment type="catalytic activity">
    <reaction evidence="14 15">
        <text>tRNA(Phe) + L-phenylalanine + ATP = L-phenylalanyl-tRNA(Phe) + AMP + diphosphate + H(+)</text>
        <dbReference type="Rhea" id="RHEA:19413"/>
        <dbReference type="Rhea" id="RHEA-COMP:9668"/>
        <dbReference type="Rhea" id="RHEA-COMP:9699"/>
        <dbReference type="ChEBI" id="CHEBI:15378"/>
        <dbReference type="ChEBI" id="CHEBI:30616"/>
        <dbReference type="ChEBI" id="CHEBI:33019"/>
        <dbReference type="ChEBI" id="CHEBI:58095"/>
        <dbReference type="ChEBI" id="CHEBI:78442"/>
        <dbReference type="ChEBI" id="CHEBI:78531"/>
        <dbReference type="ChEBI" id="CHEBI:456215"/>
        <dbReference type="EC" id="6.1.1.20"/>
    </reaction>
</comment>
<keyword evidence="7 15" id="KW-0479">Metal-binding</keyword>
<comment type="cofactor">
    <cofactor evidence="15">
        <name>Mg(2+)</name>
        <dbReference type="ChEBI" id="CHEBI:18420"/>
    </cofactor>
    <text evidence="15">Binds 2 magnesium ions per tetramer.</text>
</comment>
<dbReference type="NCBIfam" id="NF045760">
    <property type="entry name" value="YtpR"/>
    <property type="match status" value="1"/>
</dbReference>
<dbReference type="Pfam" id="PF03147">
    <property type="entry name" value="FDX-ACB"/>
    <property type="match status" value="1"/>
</dbReference>
<feature type="binding site" evidence="15">
    <location>
        <position position="465"/>
    </location>
    <ligand>
        <name>Mg(2+)</name>
        <dbReference type="ChEBI" id="CHEBI:18420"/>
        <note>shared with alpha subunit</note>
    </ligand>
</feature>
<evidence type="ECO:0000256" key="11">
    <source>
        <dbReference type="ARBA" id="ARBA00022884"/>
    </source>
</evidence>
<dbReference type="PROSITE" id="PS50886">
    <property type="entry name" value="TRBD"/>
    <property type="match status" value="1"/>
</dbReference>
<comment type="subunit">
    <text evidence="3 15">Tetramer of two alpha and two beta subunits.</text>
</comment>
<dbReference type="Pfam" id="PF03483">
    <property type="entry name" value="B3_4"/>
    <property type="match status" value="1"/>
</dbReference>
<dbReference type="InterPro" id="IPR004532">
    <property type="entry name" value="Phe-tRNA-ligase_IIc_bsu_bact"/>
</dbReference>
<evidence type="ECO:0000256" key="2">
    <source>
        <dbReference type="ARBA" id="ARBA00008653"/>
    </source>
</evidence>
<evidence type="ECO:0000256" key="7">
    <source>
        <dbReference type="ARBA" id="ARBA00022723"/>
    </source>
</evidence>
<comment type="subcellular location">
    <subcellularLocation>
        <location evidence="1 15">Cytoplasm</location>
    </subcellularLocation>
</comment>
<dbReference type="Gene3D" id="3.30.930.10">
    <property type="entry name" value="Bira Bifunctional Protein, Domain 2"/>
    <property type="match status" value="1"/>
</dbReference>
<sequence length="796" mass="86066">MKITLDWLRDHIDFDLDATTLGARLTMAGLELDALYRLDQGLEMVQVGRLETVDPHPNADRLTLCQVRIGESCLQIVCGARNHRPGDKVAVARVGANLPNGMAIQLGQIRGVTSQGMLCSLKELGLATESEGVLILDPATPDGQPIAQALGRDDVVLELGITPNRGDCLGVRGVAREVAALTGKSLNPLELPEVGIGAPEAIAEVRLEDPIGCPRYAGRVIRGVKVGPSPAWLKNRLEAVGLRAINNVVDVTNYLLLDLNQPLHAFDLEKLHGPVVVRRAAEGEILRTLDGVERNLTPAMTVIADQERVLALAGIMGGAESGVTEATTDIFLEVAYFDPIATARTGRRLELVSESRHRFERGTDPEAIPHVMERATRMILDLAGGQAGPVTLLDGGTWHAPAEIFYRPERVNRLGGIDLAAETMNGMLDALGCQVMPISGDEPRFMVIPPSWRHDLKREEDLVEEIVRLYGYDQVPTALPRVPASPPVPDPQRVLTERVREILVGLGYQEAIDYAFVGPEIQARFDGAITPVRLLNPLSEEQSVLRTSLIAGLIESAQRNLNRGNMRLRLFEMGRVFLPRAEDGILEEVERLACVLCGPAEEPSAHAAARAVDFHDLKGDLEVLMHGLTGMAPDLVAGGPAFLHPLRKAVIQGADGDAIGWMGQLHPAEQGALDLRRELFVLELDLGALPAKVKSGSKEIVASRFPGIQSDFTFLMPERTPAGAVVAEVMAVDAGLIRQARVVAIYTGTGVPEGWKSLTLSTLLQADDRTLTDAESKGVAERIIARVVERFGAALR</sequence>
<evidence type="ECO:0000256" key="14">
    <source>
        <dbReference type="ARBA" id="ARBA00049255"/>
    </source>
</evidence>
<dbReference type="Gene3D" id="3.30.70.380">
    <property type="entry name" value="Ferrodoxin-fold anticodon-binding domain"/>
    <property type="match status" value="1"/>
</dbReference>
<evidence type="ECO:0000256" key="16">
    <source>
        <dbReference type="PROSITE-ProRule" id="PRU00209"/>
    </source>
</evidence>
<keyword evidence="6 15" id="KW-0436">Ligase</keyword>
<dbReference type="InterPro" id="IPR020825">
    <property type="entry name" value="Phe-tRNA_synthase-like_B3/B4"/>
</dbReference>
<evidence type="ECO:0000256" key="13">
    <source>
        <dbReference type="ARBA" id="ARBA00023146"/>
    </source>
</evidence>
<gene>
    <name evidence="15 20" type="primary">pheT</name>
    <name evidence="20" type="ORF">SIID45300_00030</name>
</gene>
<dbReference type="InterPro" id="IPR045060">
    <property type="entry name" value="Phe-tRNA-ligase_IIc_bsu"/>
</dbReference>
<keyword evidence="9 15" id="KW-0067">ATP-binding</keyword>
<keyword evidence="10 15" id="KW-0460">Magnesium</keyword>
<dbReference type="SUPFAM" id="SSF46955">
    <property type="entry name" value="Putative DNA-binding domain"/>
    <property type="match status" value="1"/>
</dbReference>
<dbReference type="InterPro" id="IPR002547">
    <property type="entry name" value="tRNA-bd_dom"/>
</dbReference>
<evidence type="ECO:0000256" key="4">
    <source>
        <dbReference type="ARBA" id="ARBA00022490"/>
    </source>
</evidence>
<organism evidence="20 21">
    <name type="scientific">Candidatus Magnetaquiglobus chichijimensis</name>
    <dbReference type="NCBI Taxonomy" id="3141448"/>
    <lineage>
        <taxon>Bacteria</taxon>
        <taxon>Pseudomonadati</taxon>
        <taxon>Pseudomonadota</taxon>
        <taxon>Magnetococcia</taxon>
        <taxon>Magnetococcales</taxon>
        <taxon>Candidatus Magnetaquicoccaceae</taxon>
        <taxon>Candidatus Magnetaquiglobus</taxon>
    </lineage>
</organism>
<dbReference type="CDD" id="cd00769">
    <property type="entry name" value="PheRS_beta_core"/>
    <property type="match status" value="1"/>
</dbReference>
<keyword evidence="5 16" id="KW-0820">tRNA-binding</keyword>
<dbReference type="SMART" id="SM00873">
    <property type="entry name" value="B3_4"/>
    <property type="match status" value="1"/>
</dbReference>
<dbReference type="SUPFAM" id="SSF56037">
    <property type="entry name" value="PheT/TilS domain"/>
    <property type="match status" value="1"/>
</dbReference>
<dbReference type="SUPFAM" id="SSF55681">
    <property type="entry name" value="Class II aaRS and biotin synthetases"/>
    <property type="match status" value="1"/>
</dbReference>
<comment type="similarity">
    <text evidence="2 15">Belongs to the phenylalanyl-tRNA synthetase beta subunit family. Type 1 subfamily.</text>
</comment>
<keyword evidence="21" id="KW-1185">Reference proteome</keyword>
<keyword evidence="13 15" id="KW-0030">Aminoacyl-tRNA synthetase</keyword>
<evidence type="ECO:0000256" key="8">
    <source>
        <dbReference type="ARBA" id="ARBA00022741"/>
    </source>
</evidence>
<dbReference type="InterPro" id="IPR012340">
    <property type="entry name" value="NA-bd_OB-fold"/>
</dbReference>
<dbReference type="Pfam" id="PF17759">
    <property type="entry name" value="tRNA_synthFbeta"/>
    <property type="match status" value="1"/>
</dbReference>
<keyword evidence="11 16" id="KW-0694">RNA-binding</keyword>
<keyword evidence="4 15" id="KW-0963">Cytoplasm</keyword>
<feature type="domain" description="FDX-ACB" evidence="18">
    <location>
        <begin position="703"/>
        <end position="796"/>
    </location>
</feature>
<evidence type="ECO:0000313" key="20">
    <source>
        <dbReference type="EMBL" id="GAB0055735.1"/>
    </source>
</evidence>
<dbReference type="SUPFAM" id="SSF54991">
    <property type="entry name" value="Anticodon-binding domain of PheRS"/>
    <property type="match status" value="1"/>
</dbReference>
<proteinExistence type="inferred from homology"/>
<comment type="caution">
    <text evidence="20">The sequence shown here is derived from an EMBL/GenBank/DDBJ whole genome shotgun (WGS) entry which is preliminary data.</text>
</comment>
<dbReference type="SUPFAM" id="SSF50249">
    <property type="entry name" value="Nucleic acid-binding proteins"/>
    <property type="match status" value="1"/>
</dbReference>
<dbReference type="PROSITE" id="PS51483">
    <property type="entry name" value="B5"/>
    <property type="match status" value="1"/>
</dbReference>
<protein>
    <recommendedName>
        <fullName evidence="15">Phenylalanine--tRNA ligase beta subunit</fullName>
        <ecNumber evidence="15">6.1.1.20</ecNumber>
    </recommendedName>
    <alternativeName>
        <fullName evidence="15">Phenylalanyl-tRNA synthetase beta subunit</fullName>
        <shortName evidence="15">PheRS</shortName>
    </alternativeName>
</protein>
<dbReference type="CDD" id="cd02796">
    <property type="entry name" value="tRNA_bind_bactPheRS"/>
    <property type="match status" value="1"/>
</dbReference>
<feature type="binding site" evidence="15">
    <location>
        <position position="455"/>
    </location>
    <ligand>
        <name>Mg(2+)</name>
        <dbReference type="ChEBI" id="CHEBI:18420"/>
        <note>shared with alpha subunit</note>
    </ligand>
</feature>
<dbReference type="Gene3D" id="3.30.56.10">
    <property type="match status" value="2"/>
</dbReference>
<evidence type="ECO:0000313" key="21">
    <source>
        <dbReference type="Proteomes" id="UP001628193"/>
    </source>
</evidence>
<dbReference type="InterPro" id="IPR005121">
    <property type="entry name" value="Fdx_antiC-bd"/>
</dbReference>
<evidence type="ECO:0000259" key="17">
    <source>
        <dbReference type="PROSITE" id="PS50886"/>
    </source>
</evidence>
<keyword evidence="8 15" id="KW-0547">Nucleotide-binding</keyword>
<dbReference type="NCBIfam" id="TIGR00472">
    <property type="entry name" value="pheT_bact"/>
    <property type="match status" value="1"/>
</dbReference>
<evidence type="ECO:0000256" key="1">
    <source>
        <dbReference type="ARBA" id="ARBA00004496"/>
    </source>
</evidence>
<dbReference type="GO" id="GO:0004826">
    <property type="term" value="F:phenylalanine-tRNA ligase activity"/>
    <property type="evidence" value="ECO:0007669"/>
    <property type="project" value="UniProtKB-EC"/>
</dbReference>
<dbReference type="EC" id="6.1.1.20" evidence="15"/>
<dbReference type="RefSeq" id="WP_420903449.1">
    <property type="nucleotide sequence ID" value="NZ_BAAFGK010000001.1"/>
</dbReference>
<dbReference type="InterPro" id="IPR041616">
    <property type="entry name" value="PheRS_beta_core"/>
</dbReference>
<dbReference type="InterPro" id="IPR005146">
    <property type="entry name" value="B3/B4_tRNA-bd"/>
</dbReference>
<keyword evidence="12 15" id="KW-0648">Protein biosynthesis</keyword>
<dbReference type="Pfam" id="PF03484">
    <property type="entry name" value="B5"/>
    <property type="match status" value="1"/>
</dbReference>
<dbReference type="EMBL" id="BAAFGK010000001">
    <property type="protein sequence ID" value="GAB0055735.1"/>
    <property type="molecule type" value="Genomic_DNA"/>
</dbReference>
<accession>A0ABQ0C4A8</accession>
<reference evidence="20 21" key="1">
    <citation type="submission" date="2024-05" db="EMBL/GenBank/DDBJ databases">
        <authorList>
            <consortium name="Candidatus Magnetaquicoccaceae bacterium FCR-1 genome sequencing consortium"/>
            <person name="Shimoshige H."/>
            <person name="Shimamura S."/>
            <person name="Taoka A."/>
            <person name="Kobayashi H."/>
            <person name="Maekawa T."/>
        </authorList>
    </citation>
    <scope>NUCLEOTIDE SEQUENCE [LARGE SCALE GENOMIC DNA]</scope>
    <source>
        <strain evidence="20 21">FCR-1</strain>
    </source>
</reference>
<evidence type="ECO:0000256" key="9">
    <source>
        <dbReference type="ARBA" id="ARBA00022840"/>
    </source>
</evidence>
<dbReference type="InterPro" id="IPR005147">
    <property type="entry name" value="tRNA_synthase_B5-dom"/>
</dbReference>
<dbReference type="SMART" id="SM00874">
    <property type="entry name" value="B5"/>
    <property type="match status" value="1"/>
</dbReference>
<evidence type="ECO:0000256" key="12">
    <source>
        <dbReference type="ARBA" id="ARBA00022917"/>
    </source>
</evidence>
<reference evidence="20 21" key="2">
    <citation type="submission" date="2024-09" db="EMBL/GenBank/DDBJ databases">
        <title>Draft genome sequence of Candidatus Magnetaquicoccaceae bacterium FCR-1.</title>
        <authorList>
            <person name="Shimoshige H."/>
            <person name="Shimamura S."/>
            <person name="Taoka A."/>
            <person name="Kobayashi H."/>
            <person name="Maekawa T."/>
        </authorList>
    </citation>
    <scope>NUCLEOTIDE SEQUENCE [LARGE SCALE GENOMIC DNA]</scope>
    <source>
        <strain evidence="20 21">FCR-1</strain>
    </source>
</reference>
<dbReference type="Gene3D" id="3.50.40.10">
    <property type="entry name" value="Phenylalanyl-trna Synthetase, Chain B, domain 3"/>
    <property type="match status" value="1"/>
</dbReference>
<dbReference type="HAMAP" id="MF_00283">
    <property type="entry name" value="Phe_tRNA_synth_beta1"/>
    <property type="match status" value="1"/>
</dbReference>
<feature type="binding site" evidence="15">
    <location>
        <position position="464"/>
    </location>
    <ligand>
        <name>Mg(2+)</name>
        <dbReference type="ChEBI" id="CHEBI:18420"/>
        <note>shared with alpha subunit</note>
    </ligand>
</feature>
<evidence type="ECO:0000256" key="5">
    <source>
        <dbReference type="ARBA" id="ARBA00022555"/>
    </source>
</evidence>
<dbReference type="InterPro" id="IPR033714">
    <property type="entry name" value="tRNA_bind_bactPheRS"/>
</dbReference>
<feature type="domain" description="B5" evidence="19">
    <location>
        <begin position="399"/>
        <end position="477"/>
    </location>
</feature>